<sequence length="764" mass="87712">MKRDAPDSIRPHFYQKGDQQWCPPEEIETKVKRRESTKNCTEMADFISRNRSPMKLQQNAPRKSNRKTPRRPVTPGKTKAKTGKDHWMTALKKRQALTMSNVYRSASPRHKSVTEYFVDTLRKTGVGLSSETNKSQSMTGLNRNGDSLFPYRSTSHYMRQVMGTERASPSDDPTVRPNVGAPNYKSQEEYYDEVLGLRKQLAALNHENSTQKTKIRRLEEDNQKKEREIEGLLNPTKNGELRRTLGDRQADSGAVVHSLKQKILKLEMQMREKESAYCKLQSDLKTTRTDEMRVQMEVLYAEIMRLQMSRDTGVDKSRKENAPKVKALNETVIRLSKSNEQLQAENRALKDDLHRALEESDAKLDTKKEHADKNRRELLATITHLERKLELGGGRYDSDSASILSQDGSRKPQGKIELQGSLEDRLHQLDQRETELMDEVEKLRAVVRRSREEKRRAGDDSTSLPPTPRRRQSRAATEDGLSSRPTSSRRLSRAVEDGVRPPSSRSRNSVENFQQRHAATSIQRQWRQRKQRQTDDEERKAALAIQKAWKTKRSTVKVEAFRKNRAARKIQHGWIDYKHRRYDDDLEDAAGTIQAALKGHHTRCQKMASWQRQRQRSSSYSPTNSYYDTSSETEDGVYLIQSSLRGHRVRQQQLRNWRNQYTDDDDESVLSGSYGRRRTSPSQRPFSGYTRPMSGERPISSGSRRQSSAGRRSSVDPRPGSSHRPGSASLMSKRGSVSQTFKASYDVPSPSQQAGDSDDDDIMF</sequence>
<evidence type="ECO:0000256" key="2">
    <source>
        <dbReference type="SAM" id="MobiDB-lite"/>
    </source>
</evidence>
<feature type="coiled-coil region" evidence="1">
    <location>
        <begin position="325"/>
        <end position="388"/>
    </location>
</feature>
<feature type="region of interest" description="Disordered" evidence="2">
    <location>
        <begin position="392"/>
        <end position="415"/>
    </location>
</feature>
<evidence type="ECO:0000256" key="1">
    <source>
        <dbReference type="SAM" id="Coils"/>
    </source>
</evidence>
<proteinExistence type="predicted"/>
<feature type="compositionally biased region" description="Polar residues" evidence="2">
    <location>
        <begin position="128"/>
        <end position="145"/>
    </location>
</feature>
<feature type="compositionally biased region" description="Basic and acidic residues" evidence="2">
    <location>
        <begin position="449"/>
        <end position="459"/>
    </location>
</feature>
<feature type="region of interest" description="Disordered" evidence="2">
    <location>
        <begin position="656"/>
        <end position="764"/>
    </location>
</feature>
<reference evidence="3" key="1">
    <citation type="journal article" date="2023" name="G3 (Bethesda)">
        <title>A reference genome for the long-term kleptoplast-retaining sea slug Elysia crispata morphotype clarki.</title>
        <authorList>
            <person name="Eastman K.E."/>
            <person name="Pendleton A.L."/>
            <person name="Shaikh M.A."/>
            <person name="Suttiyut T."/>
            <person name="Ogas R."/>
            <person name="Tomko P."/>
            <person name="Gavelis G."/>
            <person name="Widhalm J.R."/>
            <person name="Wisecaver J.H."/>
        </authorList>
    </citation>
    <scope>NUCLEOTIDE SEQUENCE</scope>
    <source>
        <strain evidence="3">ECLA1</strain>
    </source>
</reference>
<feature type="compositionally biased region" description="Basic and acidic residues" evidence="2">
    <location>
        <begin position="1"/>
        <end position="10"/>
    </location>
</feature>
<feature type="compositionally biased region" description="Polar residues" evidence="2">
    <location>
        <begin position="509"/>
        <end position="522"/>
    </location>
</feature>
<keyword evidence="1" id="KW-0175">Coiled coil</keyword>
<protein>
    <recommendedName>
        <fullName evidence="5">IQ domain-containing protein E</fullName>
    </recommendedName>
</protein>
<accession>A0AAE0YUA1</accession>
<keyword evidence="4" id="KW-1185">Reference proteome</keyword>
<dbReference type="Proteomes" id="UP001283361">
    <property type="component" value="Unassembled WGS sequence"/>
</dbReference>
<name>A0AAE0YUA1_9GAST</name>
<feature type="region of interest" description="Disordered" evidence="2">
    <location>
        <begin position="449"/>
        <end position="539"/>
    </location>
</feature>
<feature type="region of interest" description="Disordered" evidence="2">
    <location>
        <begin position="128"/>
        <end position="147"/>
    </location>
</feature>
<feature type="region of interest" description="Disordered" evidence="2">
    <location>
        <begin position="205"/>
        <end position="229"/>
    </location>
</feature>
<evidence type="ECO:0000313" key="4">
    <source>
        <dbReference type="Proteomes" id="UP001283361"/>
    </source>
</evidence>
<feature type="compositionally biased region" description="Low complexity" evidence="2">
    <location>
        <begin position="700"/>
        <end position="712"/>
    </location>
</feature>
<dbReference type="EMBL" id="JAWDGP010005445">
    <property type="protein sequence ID" value="KAK3756906.1"/>
    <property type="molecule type" value="Genomic_DNA"/>
</dbReference>
<dbReference type="PROSITE" id="PS50096">
    <property type="entry name" value="IQ"/>
    <property type="match status" value="2"/>
</dbReference>
<dbReference type="AlphaFoldDB" id="A0AAE0YUA1"/>
<feature type="region of interest" description="Disordered" evidence="2">
    <location>
        <begin position="1"/>
        <end position="21"/>
    </location>
</feature>
<feature type="compositionally biased region" description="Polar residues" evidence="2">
    <location>
        <begin position="49"/>
        <end position="62"/>
    </location>
</feature>
<feature type="compositionally biased region" description="Basic and acidic residues" evidence="2">
    <location>
        <begin position="216"/>
        <end position="229"/>
    </location>
</feature>
<organism evidence="3 4">
    <name type="scientific">Elysia crispata</name>
    <name type="common">lettuce slug</name>
    <dbReference type="NCBI Taxonomy" id="231223"/>
    <lineage>
        <taxon>Eukaryota</taxon>
        <taxon>Metazoa</taxon>
        <taxon>Spiralia</taxon>
        <taxon>Lophotrochozoa</taxon>
        <taxon>Mollusca</taxon>
        <taxon>Gastropoda</taxon>
        <taxon>Heterobranchia</taxon>
        <taxon>Euthyneura</taxon>
        <taxon>Panpulmonata</taxon>
        <taxon>Sacoglossa</taxon>
        <taxon>Placobranchoidea</taxon>
        <taxon>Plakobranchidae</taxon>
        <taxon>Elysia</taxon>
    </lineage>
</organism>
<gene>
    <name evidence="3" type="ORF">RRG08_009448</name>
</gene>
<evidence type="ECO:0008006" key="5">
    <source>
        <dbReference type="Google" id="ProtNLM"/>
    </source>
</evidence>
<feature type="region of interest" description="Disordered" evidence="2">
    <location>
        <begin position="606"/>
        <end position="631"/>
    </location>
</feature>
<feature type="compositionally biased region" description="Polar residues" evidence="2">
    <location>
        <begin position="620"/>
        <end position="630"/>
    </location>
</feature>
<feature type="region of interest" description="Disordered" evidence="2">
    <location>
        <begin position="44"/>
        <end position="84"/>
    </location>
</feature>
<comment type="caution">
    <text evidence="3">The sequence shown here is derived from an EMBL/GenBank/DDBJ whole genome shotgun (WGS) entry which is preliminary data.</text>
</comment>
<evidence type="ECO:0000313" key="3">
    <source>
        <dbReference type="EMBL" id="KAK3756906.1"/>
    </source>
</evidence>